<evidence type="ECO:0000313" key="2">
    <source>
        <dbReference type="Proteomes" id="UP000789831"/>
    </source>
</evidence>
<dbReference type="EMBL" id="CAJVPL010005479">
    <property type="protein sequence ID" value="CAG8658569.1"/>
    <property type="molecule type" value="Genomic_DNA"/>
</dbReference>
<sequence length="359" mass="41905">MKKWQEKVNTVFGQLINKEQKFGVEHLDAIIKKYIGSALFVAPPNVVILEPGKAPSKNEYIHQTVNMFLEDFGYMKNSVLHLMCDEAIYHRMKDYKNEEQIVYCILGQWHTNKSMCSVLIAIFLVMDFLDLSHSLEENISISDILTTNNNLLKVWYNFYQWVEYLKLHKLEALWKLITKLKVGFSSSQPESHPLFAEDIQLIDVGFQQIFTCYESGIEKITIIVEQDIHHTVLQVKKKKTDCISEIRVEAEDSSSVQAPELINMEVEEINPELINMKVEKINKEDLQSIPLSEISLSSKSTLQTSHPTKYKFTVVEEQYLKQLEAYKDFTILPREVVNKLVEKLSQYTDYWTPKRVRDR</sequence>
<gene>
    <name evidence="1" type="ORF">AGERDE_LOCUS11704</name>
</gene>
<organism evidence="1 2">
    <name type="scientific">Ambispora gerdemannii</name>
    <dbReference type="NCBI Taxonomy" id="144530"/>
    <lineage>
        <taxon>Eukaryota</taxon>
        <taxon>Fungi</taxon>
        <taxon>Fungi incertae sedis</taxon>
        <taxon>Mucoromycota</taxon>
        <taxon>Glomeromycotina</taxon>
        <taxon>Glomeromycetes</taxon>
        <taxon>Archaeosporales</taxon>
        <taxon>Ambisporaceae</taxon>
        <taxon>Ambispora</taxon>
    </lineage>
</organism>
<protein>
    <submittedName>
        <fullName evidence="1">11972_t:CDS:1</fullName>
    </submittedName>
</protein>
<name>A0A9N9H4U2_9GLOM</name>
<keyword evidence="2" id="KW-1185">Reference proteome</keyword>
<accession>A0A9N9H4U2</accession>
<evidence type="ECO:0000313" key="1">
    <source>
        <dbReference type="EMBL" id="CAG8658569.1"/>
    </source>
</evidence>
<dbReference type="AlphaFoldDB" id="A0A9N9H4U2"/>
<reference evidence="1" key="1">
    <citation type="submission" date="2021-06" db="EMBL/GenBank/DDBJ databases">
        <authorList>
            <person name="Kallberg Y."/>
            <person name="Tangrot J."/>
            <person name="Rosling A."/>
        </authorList>
    </citation>
    <scope>NUCLEOTIDE SEQUENCE</scope>
    <source>
        <strain evidence="1">MT106</strain>
    </source>
</reference>
<dbReference type="OrthoDB" id="2434888at2759"/>
<comment type="caution">
    <text evidence="1">The sequence shown here is derived from an EMBL/GenBank/DDBJ whole genome shotgun (WGS) entry which is preliminary data.</text>
</comment>
<dbReference type="Proteomes" id="UP000789831">
    <property type="component" value="Unassembled WGS sequence"/>
</dbReference>
<proteinExistence type="predicted"/>